<accession>A0ABD3QVG7</accession>
<evidence type="ECO:0000256" key="5">
    <source>
        <dbReference type="ARBA" id="ARBA00023136"/>
    </source>
</evidence>
<dbReference type="Pfam" id="PF01699">
    <property type="entry name" value="Na_Ca_ex"/>
    <property type="match status" value="2"/>
</dbReference>
<keyword evidence="11" id="KW-1185">Reference proteome</keyword>
<feature type="compositionally biased region" description="Acidic residues" evidence="6">
    <location>
        <begin position="180"/>
        <end position="189"/>
    </location>
</feature>
<comment type="subcellular location">
    <subcellularLocation>
        <location evidence="1">Membrane</location>
        <topology evidence="1">Multi-pass membrane protein</topology>
    </subcellularLocation>
</comment>
<dbReference type="Gene3D" id="1.20.1420.30">
    <property type="entry name" value="NCX, central ion-binding region"/>
    <property type="match status" value="2"/>
</dbReference>
<evidence type="ECO:0000256" key="1">
    <source>
        <dbReference type="ARBA" id="ARBA00004141"/>
    </source>
</evidence>
<evidence type="ECO:0000259" key="9">
    <source>
        <dbReference type="Pfam" id="PF01699"/>
    </source>
</evidence>
<evidence type="ECO:0000313" key="10">
    <source>
        <dbReference type="EMBL" id="KAL3802035.1"/>
    </source>
</evidence>
<feature type="domain" description="Sodium/calcium exchanger membrane region" evidence="9">
    <location>
        <begin position="570"/>
        <end position="720"/>
    </location>
</feature>
<dbReference type="PANTHER" id="PTHR12266:SF0">
    <property type="entry name" value="MITOCHONDRIAL SODIUM_CALCIUM EXCHANGER PROTEIN"/>
    <property type="match status" value="1"/>
</dbReference>
<keyword evidence="5 7" id="KW-0472">Membrane</keyword>
<feature type="transmembrane region" description="Helical" evidence="7">
    <location>
        <begin position="633"/>
        <end position="657"/>
    </location>
</feature>
<comment type="caution">
    <text evidence="10">The sequence shown here is derived from an EMBL/GenBank/DDBJ whole genome shotgun (WGS) entry which is preliminary data.</text>
</comment>
<feature type="transmembrane region" description="Helical" evidence="7">
    <location>
        <begin position="562"/>
        <end position="584"/>
    </location>
</feature>
<dbReference type="InterPro" id="IPR004837">
    <property type="entry name" value="NaCa_Exmemb"/>
</dbReference>
<keyword evidence="8" id="KW-0732">Signal</keyword>
<dbReference type="AlphaFoldDB" id="A0ABD3QVG7"/>
<evidence type="ECO:0000313" key="11">
    <source>
        <dbReference type="Proteomes" id="UP001530315"/>
    </source>
</evidence>
<feature type="transmembrane region" description="Helical" evidence="7">
    <location>
        <begin position="533"/>
        <end position="550"/>
    </location>
</feature>
<feature type="transmembrane region" description="Helical" evidence="7">
    <location>
        <begin position="500"/>
        <end position="521"/>
    </location>
</feature>
<feature type="transmembrane region" description="Helical" evidence="7">
    <location>
        <begin position="703"/>
        <end position="721"/>
    </location>
</feature>
<keyword evidence="4 7" id="KW-1133">Transmembrane helix</keyword>
<feature type="transmembrane region" description="Helical" evidence="7">
    <location>
        <begin position="677"/>
        <end position="696"/>
    </location>
</feature>
<evidence type="ECO:0000256" key="8">
    <source>
        <dbReference type="SAM" id="SignalP"/>
    </source>
</evidence>
<sequence length="722" mass="77616">MLPLTLLLLLLFRLLTSTTDEFFSPGLEMFSLQLGLPPRFAGVTLLALGNGAPDGGGRGYEMALGELTGTCMFVTTIIFGIIVILVGGGMGGGGGGNDDDDDAGGAAIVVGVPCRGSLLRDIAVLVLVCTVSMSYLRSGVIDLEFVRVMLGIYALYVLLVLFADAHHVFYHVPRSKGGKEEEEEEEEEGKEGVGTVSGVDVGDDRAKEDEGVSAGKKGTSSPAIAMTKTTKTTDEEKGDGSIANDRTPLLRSDASPPPPSSSAYVASTPPPRGDAPLARRRIRQHSHTLGETVIVAISNYSCADDDEEEETATAAVDRWAPVQEDGVEPLVIFHPHHAVHPHHPGGPSLLRVSQSTGEDRSARPWGIRMHSSSFSDDGGMVIPSTSRPPVVHRHHGDDGPARSSLPAAAEDAGLHSSSCDDDEAVTQALCRRPNSWNEAYHSNMKEFSDHWRDFFLDIYFNNDNQDKNDNNGHWDIVALSIELPFTIVRKLTNPVPCDGYYCRPLVAVSLTLSPIWLWFYFLDQFGVNIFSSYVGHVLSMMTLATGLFVVRFAPGGEGPMDFYMVVPLTLYGFAIAATWLDAIADKLVEILELFGILLEIPSTVLGLTVLAFGNSIQDLVANFTLSKKGLSTMATTACFAGPIFNLCVGLGLGFWALMKSTGKDEIQVELPRNIATGFLFSIANCGLIIFVGLVIGNGLIGRGYGYVACGLYLVYVLISLYV</sequence>
<dbReference type="InterPro" id="IPR051359">
    <property type="entry name" value="CaCA_antiporter"/>
</dbReference>
<evidence type="ECO:0000256" key="6">
    <source>
        <dbReference type="SAM" id="MobiDB-lite"/>
    </source>
</evidence>
<protein>
    <recommendedName>
        <fullName evidence="9">Sodium/calcium exchanger membrane region domain-containing protein</fullName>
    </recommendedName>
</protein>
<organism evidence="10 11">
    <name type="scientific">Stephanodiscus triporus</name>
    <dbReference type="NCBI Taxonomy" id="2934178"/>
    <lineage>
        <taxon>Eukaryota</taxon>
        <taxon>Sar</taxon>
        <taxon>Stramenopiles</taxon>
        <taxon>Ochrophyta</taxon>
        <taxon>Bacillariophyta</taxon>
        <taxon>Coscinodiscophyceae</taxon>
        <taxon>Thalassiosirophycidae</taxon>
        <taxon>Stephanodiscales</taxon>
        <taxon>Stephanodiscaceae</taxon>
        <taxon>Stephanodiscus</taxon>
    </lineage>
</organism>
<gene>
    <name evidence="10" type="ORF">ACHAW5_005657</name>
</gene>
<feature type="transmembrane region" description="Helical" evidence="7">
    <location>
        <begin position="67"/>
        <end position="87"/>
    </location>
</feature>
<feature type="signal peptide" evidence="8">
    <location>
        <begin position="1"/>
        <end position="18"/>
    </location>
</feature>
<keyword evidence="2" id="KW-0813">Transport</keyword>
<dbReference type="GO" id="GO:0016020">
    <property type="term" value="C:membrane"/>
    <property type="evidence" value="ECO:0007669"/>
    <property type="project" value="UniProtKB-SubCell"/>
</dbReference>
<keyword evidence="3 7" id="KW-0812">Transmembrane</keyword>
<feature type="transmembrane region" description="Helical" evidence="7">
    <location>
        <begin position="118"/>
        <end position="136"/>
    </location>
</feature>
<dbReference type="Proteomes" id="UP001530315">
    <property type="component" value="Unassembled WGS sequence"/>
</dbReference>
<feature type="region of interest" description="Disordered" evidence="6">
    <location>
        <begin position="389"/>
        <end position="419"/>
    </location>
</feature>
<evidence type="ECO:0000256" key="7">
    <source>
        <dbReference type="SAM" id="Phobius"/>
    </source>
</evidence>
<reference evidence="10 11" key="1">
    <citation type="submission" date="2024-10" db="EMBL/GenBank/DDBJ databases">
        <title>Updated reference genomes for cyclostephanoid diatoms.</title>
        <authorList>
            <person name="Roberts W.R."/>
            <person name="Alverson A.J."/>
        </authorList>
    </citation>
    <scope>NUCLEOTIDE SEQUENCE [LARGE SCALE GENOMIC DNA]</scope>
    <source>
        <strain evidence="10 11">AJA276-08</strain>
    </source>
</reference>
<feature type="transmembrane region" description="Helical" evidence="7">
    <location>
        <begin position="590"/>
        <end position="612"/>
    </location>
</feature>
<feature type="region of interest" description="Disordered" evidence="6">
    <location>
        <begin position="175"/>
        <end position="276"/>
    </location>
</feature>
<dbReference type="InterPro" id="IPR044880">
    <property type="entry name" value="NCX_ion-bd_dom_sf"/>
</dbReference>
<feature type="transmembrane region" description="Helical" evidence="7">
    <location>
        <begin position="148"/>
        <end position="170"/>
    </location>
</feature>
<feature type="domain" description="Sodium/calcium exchanger membrane region" evidence="9">
    <location>
        <begin position="6"/>
        <end position="161"/>
    </location>
</feature>
<evidence type="ECO:0000256" key="4">
    <source>
        <dbReference type="ARBA" id="ARBA00022989"/>
    </source>
</evidence>
<dbReference type="EMBL" id="JALLAZ020000161">
    <property type="protein sequence ID" value="KAL3802035.1"/>
    <property type="molecule type" value="Genomic_DNA"/>
</dbReference>
<name>A0ABD3QVG7_9STRA</name>
<evidence type="ECO:0000256" key="2">
    <source>
        <dbReference type="ARBA" id="ARBA00022448"/>
    </source>
</evidence>
<proteinExistence type="predicted"/>
<dbReference type="PANTHER" id="PTHR12266">
    <property type="entry name" value="NA+/CA2+ K+ INDEPENDENT EXCHANGER"/>
    <property type="match status" value="1"/>
</dbReference>
<feature type="chain" id="PRO_5044863307" description="Sodium/calcium exchanger membrane region domain-containing protein" evidence="8">
    <location>
        <begin position="19"/>
        <end position="722"/>
    </location>
</feature>
<evidence type="ECO:0000256" key="3">
    <source>
        <dbReference type="ARBA" id="ARBA00022692"/>
    </source>
</evidence>